<sequence length="220" mass="25307">MSRAKIKEWDSMDINQFKDDFEFLNILKEVMLQNIADQGTTQDRNCPKIDPKLSNGRKIQVVQKFSKQRPEQMQMPLNFVGFIGTVKSKVTDDIKESIWNADDLLTQEIKEGNPKILAYVSGERTVGGDWGNLVIFMDGAKEELAKSKVHSSVIMDVSENYYSKVYIHNGLLPDGLQSPKYQLRNTLCIHFGENSTERKVRYRKIWSAKQDTGSSRYVYI</sequence>
<gene>
    <name evidence="1" type="ORF">OFUS_LOCUS8758</name>
</gene>
<dbReference type="EMBL" id="CAIIXF020000004">
    <property type="protein sequence ID" value="CAH1782296.1"/>
    <property type="molecule type" value="Genomic_DNA"/>
</dbReference>
<dbReference type="AlphaFoldDB" id="A0A8J1UYD8"/>
<name>A0A8J1UYD8_OWEFU</name>
<organism evidence="1 2">
    <name type="scientific">Owenia fusiformis</name>
    <name type="common">Polychaete worm</name>
    <dbReference type="NCBI Taxonomy" id="6347"/>
    <lineage>
        <taxon>Eukaryota</taxon>
        <taxon>Metazoa</taxon>
        <taxon>Spiralia</taxon>
        <taxon>Lophotrochozoa</taxon>
        <taxon>Annelida</taxon>
        <taxon>Polychaeta</taxon>
        <taxon>Sedentaria</taxon>
        <taxon>Canalipalpata</taxon>
        <taxon>Sabellida</taxon>
        <taxon>Oweniida</taxon>
        <taxon>Oweniidae</taxon>
        <taxon>Owenia</taxon>
    </lineage>
</organism>
<evidence type="ECO:0000313" key="2">
    <source>
        <dbReference type="Proteomes" id="UP000749559"/>
    </source>
</evidence>
<reference evidence="1" key="1">
    <citation type="submission" date="2022-03" db="EMBL/GenBank/DDBJ databases">
        <authorList>
            <person name="Martin C."/>
        </authorList>
    </citation>
    <scope>NUCLEOTIDE SEQUENCE</scope>
</reference>
<protein>
    <submittedName>
        <fullName evidence="1">Uncharacterized protein</fullName>
    </submittedName>
</protein>
<comment type="caution">
    <text evidence="1">The sequence shown here is derived from an EMBL/GenBank/DDBJ whole genome shotgun (WGS) entry which is preliminary data.</text>
</comment>
<keyword evidence="2" id="KW-1185">Reference proteome</keyword>
<proteinExistence type="predicted"/>
<dbReference type="Proteomes" id="UP000749559">
    <property type="component" value="Unassembled WGS sequence"/>
</dbReference>
<dbReference type="OrthoDB" id="6091258at2759"/>
<accession>A0A8J1UYD8</accession>
<evidence type="ECO:0000313" key="1">
    <source>
        <dbReference type="EMBL" id="CAH1782296.1"/>
    </source>
</evidence>